<feature type="compositionally biased region" description="Basic and acidic residues" evidence="1">
    <location>
        <begin position="89"/>
        <end position="121"/>
    </location>
</feature>
<feature type="region of interest" description="Disordered" evidence="1">
    <location>
        <begin position="1"/>
        <end position="143"/>
    </location>
</feature>
<comment type="caution">
    <text evidence="3">The sequence shown here is derived from an EMBL/GenBank/DDBJ whole genome shotgun (WGS) entry which is preliminary data.</text>
</comment>
<gene>
    <name evidence="3" type="ORF">U2F25_11165</name>
</gene>
<feature type="compositionally biased region" description="Basic and acidic residues" evidence="1">
    <location>
        <begin position="38"/>
        <end position="57"/>
    </location>
</feature>
<keyword evidence="4" id="KW-1185">Reference proteome</keyword>
<evidence type="ECO:0000256" key="2">
    <source>
        <dbReference type="SAM" id="Phobius"/>
    </source>
</evidence>
<name>A0ABU5JBP7_9ACTN</name>
<reference evidence="3 4" key="1">
    <citation type="submission" date="2023-12" db="EMBL/GenBank/DDBJ databases">
        <title>Micromonospora sp. nov., isolated from Atacama Desert.</title>
        <authorList>
            <person name="Carro L."/>
            <person name="Golinska P."/>
            <person name="Klenk H.-P."/>
            <person name="Goodfellow M."/>
        </authorList>
    </citation>
    <scope>NUCLEOTIDE SEQUENCE [LARGE SCALE GENOMIC DNA]</scope>
    <source>
        <strain evidence="3 4">4G53</strain>
    </source>
</reference>
<proteinExistence type="predicted"/>
<evidence type="ECO:0000313" key="3">
    <source>
        <dbReference type="EMBL" id="MDZ5490018.1"/>
    </source>
</evidence>
<keyword evidence="2" id="KW-0472">Membrane</keyword>
<protein>
    <submittedName>
        <fullName evidence="3">Uncharacterized protein</fullName>
    </submittedName>
</protein>
<feature type="transmembrane region" description="Helical" evidence="2">
    <location>
        <begin position="143"/>
        <end position="164"/>
    </location>
</feature>
<dbReference type="Proteomes" id="UP001290101">
    <property type="component" value="Unassembled WGS sequence"/>
</dbReference>
<sequence length="329" mass="35752">MSDQYQESYQPENTYEDQGRHAGRRALAYPEPAYYEPDPTHQYDEHDQAYREERRAQEPYGPTEASSVHEDAYAAQQERYAQPETGYADEEHYPHDDSAGRNEYRHEESDAHGPDADEGGRPRRKHNRDLGARPRPANRRRRWLIPVGGLALGALLCALAFTWGSGRPPEGGLPVSAATTPSDPLEEPVTLAEIPSASPSSATPSGSSATPSATPSVTPSATPSATPSVTPSAAPTPTPTGATPTRTRSPGPALLGPSSSRGVANMAQRYCDRYTGGSADPRNDGRWQCTRLLSASIVDMDVACRDTYDSGAYARTSNPDDPYAWRCYR</sequence>
<dbReference type="RefSeq" id="WP_322440277.1">
    <property type="nucleotide sequence ID" value="NZ_JAXOTQ010000011.1"/>
</dbReference>
<feature type="region of interest" description="Disordered" evidence="1">
    <location>
        <begin position="193"/>
        <end position="262"/>
    </location>
</feature>
<feature type="compositionally biased region" description="Low complexity" evidence="1">
    <location>
        <begin position="195"/>
        <end position="262"/>
    </location>
</feature>
<dbReference type="EMBL" id="JAXOTQ010000011">
    <property type="protein sequence ID" value="MDZ5490018.1"/>
    <property type="molecule type" value="Genomic_DNA"/>
</dbReference>
<feature type="compositionally biased region" description="Polar residues" evidence="1">
    <location>
        <begin position="1"/>
        <end position="13"/>
    </location>
</feature>
<accession>A0ABU5JBP7</accession>
<evidence type="ECO:0000256" key="1">
    <source>
        <dbReference type="SAM" id="MobiDB-lite"/>
    </source>
</evidence>
<feature type="compositionally biased region" description="Low complexity" evidence="1">
    <location>
        <begin position="28"/>
        <end position="37"/>
    </location>
</feature>
<keyword evidence="2" id="KW-0812">Transmembrane</keyword>
<organism evidence="3 4">
    <name type="scientific">Micromonospora sicca</name>
    <dbReference type="NCBI Taxonomy" id="2202420"/>
    <lineage>
        <taxon>Bacteria</taxon>
        <taxon>Bacillati</taxon>
        <taxon>Actinomycetota</taxon>
        <taxon>Actinomycetes</taxon>
        <taxon>Micromonosporales</taxon>
        <taxon>Micromonosporaceae</taxon>
        <taxon>Micromonospora</taxon>
    </lineage>
</organism>
<evidence type="ECO:0000313" key="4">
    <source>
        <dbReference type="Proteomes" id="UP001290101"/>
    </source>
</evidence>
<keyword evidence="2" id="KW-1133">Transmembrane helix</keyword>